<name>A0A3B1DIS3_9ZZZZ</name>
<dbReference type="Pfam" id="PF00535">
    <property type="entry name" value="Glycos_transf_2"/>
    <property type="match status" value="1"/>
</dbReference>
<dbReference type="Gene3D" id="3.90.550.10">
    <property type="entry name" value="Spore Coat Polysaccharide Biosynthesis Protein SpsA, Chain A"/>
    <property type="match status" value="1"/>
</dbReference>
<feature type="domain" description="Glycosyltransferase 2-like" evidence="1">
    <location>
        <begin position="6"/>
        <end position="126"/>
    </location>
</feature>
<accession>A0A3B1DIS3</accession>
<dbReference type="PANTHER" id="PTHR43630">
    <property type="entry name" value="POLY-BETA-1,6-N-ACETYL-D-GLUCOSAMINE SYNTHASE"/>
    <property type="match status" value="1"/>
</dbReference>
<proteinExistence type="predicted"/>
<reference evidence="2" key="1">
    <citation type="submission" date="2018-06" db="EMBL/GenBank/DDBJ databases">
        <authorList>
            <person name="Zhirakovskaya E."/>
        </authorList>
    </citation>
    <scope>NUCLEOTIDE SEQUENCE</scope>
</reference>
<dbReference type="PANTHER" id="PTHR43630:SF2">
    <property type="entry name" value="GLYCOSYLTRANSFERASE"/>
    <property type="match status" value="1"/>
</dbReference>
<gene>
    <name evidence="2" type="ORF">MNBD_UNCLBAC01-1120</name>
</gene>
<dbReference type="InterPro" id="IPR029044">
    <property type="entry name" value="Nucleotide-diphossugar_trans"/>
</dbReference>
<sequence length="265" mass="30886">MSIKISVVIIAKNEEKKLPDCLKSVAGWADEIILVDDHSTDKTYEIAKQYTDKIFSRKMDLEGKHRNYAVAQAKNDWVFLLDCDERASEELKKEITQTLTSHDGKTMAYWIPARNFLGEFELKHGGWQAPHLRMYNKNFLKWREVPHDVVHPGYNFDPKYTGGNLKNFLIHYGFANVEEFIRKVNNQTTLEAIKWHLSGTKMGLGKAIWRMIDRFFRRFIGKGGYKDGYYGFVGAVLSGFYQFAAYSKLREIKERGAYLEEFKNK</sequence>
<evidence type="ECO:0000313" key="2">
    <source>
        <dbReference type="EMBL" id="VAX35908.1"/>
    </source>
</evidence>
<protein>
    <recommendedName>
        <fullName evidence="1">Glycosyltransferase 2-like domain-containing protein</fullName>
    </recommendedName>
</protein>
<dbReference type="AlphaFoldDB" id="A0A3B1DIS3"/>
<dbReference type="CDD" id="cd02511">
    <property type="entry name" value="Beta4Glucosyltransferase"/>
    <property type="match status" value="1"/>
</dbReference>
<evidence type="ECO:0000259" key="1">
    <source>
        <dbReference type="Pfam" id="PF00535"/>
    </source>
</evidence>
<dbReference type="EMBL" id="UOGJ01000075">
    <property type="protein sequence ID" value="VAX35908.1"/>
    <property type="molecule type" value="Genomic_DNA"/>
</dbReference>
<organism evidence="2">
    <name type="scientific">hydrothermal vent metagenome</name>
    <dbReference type="NCBI Taxonomy" id="652676"/>
    <lineage>
        <taxon>unclassified sequences</taxon>
        <taxon>metagenomes</taxon>
        <taxon>ecological metagenomes</taxon>
    </lineage>
</organism>
<dbReference type="InterPro" id="IPR001173">
    <property type="entry name" value="Glyco_trans_2-like"/>
</dbReference>
<dbReference type="SUPFAM" id="SSF53448">
    <property type="entry name" value="Nucleotide-diphospho-sugar transferases"/>
    <property type="match status" value="1"/>
</dbReference>